<reference evidence="1" key="1">
    <citation type="journal article" date="2023" name="Mol. Phylogenet. Evol.">
        <title>Genome-scale phylogeny and comparative genomics of the fungal order Sordariales.</title>
        <authorList>
            <person name="Hensen N."/>
            <person name="Bonometti L."/>
            <person name="Westerberg I."/>
            <person name="Brannstrom I.O."/>
            <person name="Guillou S."/>
            <person name="Cros-Aarteil S."/>
            <person name="Calhoun S."/>
            <person name="Haridas S."/>
            <person name="Kuo A."/>
            <person name="Mondo S."/>
            <person name="Pangilinan J."/>
            <person name="Riley R."/>
            <person name="LaButti K."/>
            <person name="Andreopoulos B."/>
            <person name="Lipzen A."/>
            <person name="Chen C."/>
            <person name="Yan M."/>
            <person name="Daum C."/>
            <person name="Ng V."/>
            <person name="Clum A."/>
            <person name="Steindorff A."/>
            <person name="Ohm R.A."/>
            <person name="Martin F."/>
            <person name="Silar P."/>
            <person name="Natvig D.O."/>
            <person name="Lalanne C."/>
            <person name="Gautier V."/>
            <person name="Ament-Velasquez S.L."/>
            <person name="Kruys A."/>
            <person name="Hutchinson M.I."/>
            <person name="Powell A.J."/>
            <person name="Barry K."/>
            <person name="Miller A.N."/>
            <person name="Grigoriev I.V."/>
            <person name="Debuchy R."/>
            <person name="Gladieux P."/>
            <person name="Hiltunen Thoren M."/>
            <person name="Johannesson H."/>
        </authorList>
    </citation>
    <scope>NUCLEOTIDE SEQUENCE</scope>
    <source>
        <strain evidence="1">CBS 955.72</strain>
    </source>
</reference>
<comment type="caution">
    <text evidence="1">The sequence shown here is derived from an EMBL/GenBank/DDBJ whole genome shotgun (WGS) entry which is preliminary data.</text>
</comment>
<gene>
    <name evidence="1" type="ORF">B0T25DRAFT_570431</name>
</gene>
<reference evidence="1" key="2">
    <citation type="submission" date="2023-06" db="EMBL/GenBank/DDBJ databases">
        <authorList>
            <consortium name="Lawrence Berkeley National Laboratory"/>
            <person name="Haridas S."/>
            <person name="Hensen N."/>
            <person name="Bonometti L."/>
            <person name="Westerberg I."/>
            <person name="Brannstrom I.O."/>
            <person name="Guillou S."/>
            <person name="Cros-Aarteil S."/>
            <person name="Calhoun S."/>
            <person name="Kuo A."/>
            <person name="Mondo S."/>
            <person name="Pangilinan J."/>
            <person name="Riley R."/>
            <person name="Labutti K."/>
            <person name="Andreopoulos B."/>
            <person name="Lipzen A."/>
            <person name="Chen C."/>
            <person name="Yanf M."/>
            <person name="Daum C."/>
            <person name="Ng V."/>
            <person name="Clum A."/>
            <person name="Steindorff A."/>
            <person name="Ohm R."/>
            <person name="Martin F."/>
            <person name="Silar P."/>
            <person name="Natvig D."/>
            <person name="Lalanne C."/>
            <person name="Gautier V."/>
            <person name="Ament-Velasquez S.L."/>
            <person name="Kruys A."/>
            <person name="Hutchinson M.I."/>
            <person name="Powell A.J."/>
            <person name="Barry K."/>
            <person name="Miller A.N."/>
            <person name="Grigoriev I.V."/>
            <person name="Debuchy R."/>
            <person name="Gladieux P."/>
            <person name="Thoren M.H."/>
            <person name="Johannesson H."/>
        </authorList>
    </citation>
    <scope>NUCLEOTIDE SEQUENCE</scope>
    <source>
        <strain evidence="1">CBS 955.72</strain>
    </source>
</reference>
<dbReference type="EMBL" id="JAUIQD010000005">
    <property type="protein sequence ID" value="KAK3349824.1"/>
    <property type="molecule type" value="Genomic_DNA"/>
</dbReference>
<dbReference type="Pfam" id="PF12511">
    <property type="entry name" value="DUF3716"/>
    <property type="match status" value="1"/>
</dbReference>
<keyword evidence="2" id="KW-1185">Reference proteome</keyword>
<name>A0AAJ0MCP0_9PEZI</name>
<sequence>MANNNNNNNVAPRLDIQRVLFHLDPESLVYGRQLTYPSGASRAFEPLVYEQIVRVPQFNSDTPVFSDSQTKRVKNLVSYLIQATGQEVSVPCGKMGKEKTCGVAGDGASKYLGCVVTTNPTVRDKVKGACGNHVYNGSDSRCSFNDHCHTNYGPYAAPIMQPQIYDAADCCPSEFFDSTGIWNTPEITVVPCMPTGVMWMYPRDIAECRNPHDFRLNFHPVNQGGPLPFHERAARFSPQYRSYCVAFQSLPLDKLWEFFRGPGARQDDFRQMGETDDSTESIALTILLNVAYYMVWGEKMARRPQAQ</sequence>
<organism evidence="1 2">
    <name type="scientific">Lasiosphaeria hispida</name>
    <dbReference type="NCBI Taxonomy" id="260671"/>
    <lineage>
        <taxon>Eukaryota</taxon>
        <taxon>Fungi</taxon>
        <taxon>Dikarya</taxon>
        <taxon>Ascomycota</taxon>
        <taxon>Pezizomycotina</taxon>
        <taxon>Sordariomycetes</taxon>
        <taxon>Sordariomycetidae</taxon>
        <taxon>Sordariales</taxon>
        <taxon>Lasiosphaeriaceae</taxon>
        <taxon>Lasiosphaeria</taxon>
    </lineage>
</organism>
<dbReference type="AlphaFoldDB" id="A0AAJ0MCP0"/>
<dbReference type="InterPro" id="IPR022190">
    <property type="entry name" value="DUF3716"/>
</dbReference>
<dbReference type="Proteomes" id="UP001275084">
    <property type="component" value="Unassembled WGS sequence"/>
</dbReference>
<evidence type="ECO:0000313" key="1">
    <source>
        <dbReference type="EMBL" id="KAK3349824.1"/>
    </source>
</evidence>
<protein>
    <submittedName>
        <fullName evidence="1">Uncharacterized protein</fullName>
    </submittedName>
</protein>
<evidence type="ECO:0000313" key="2">
    <source>
        <dbReference type="Proteomes" id="UP001275084"/>
    </source>
</evidence>
<proteinExistence type="predicted"/>
<accession>A0AAJ0MCP0</accession>